<dbReference type="AlphaFoldDB" id="K0SR89"/>
<feature type="transmembrane region" description="Helical" evidence="1">
    <location>
        <begin position="193"/>
        <end position="213"/>
    </location>
</feature>
<feature type="transmembrane region" description="Helical" evidence="1">
    <location>
        <begin position="153"/>
        <end position="173"/>
    </location>
</feature>
<dbReference type="Proteomes" id="UP000266841">
    <property type="component" value="Unassembled WGS sequence"/>
</dbReference>
<evidence type="ECO:0000256" key="1">
    <source>
        <dbReference type="SAM" id="Phobius"/>
    </source>
</evidence>
<feature type="transmembrane region" description="Helical" evidence="1">
    <location>
        <begin position="41"/>
        <end position="60"/>
    </location>
</feature>
<reference evidence="2 3" key="1">
    <citation type="journal article" date="2012" name="Genome Biol.">
        <title>Genome and low-iron response of an oceanic diatom adapted to chronic iron limitation.</title>
        <authorList>
            <person name="Lommer M."/>
            <person name="Specht M."/>
            <person name="Roy A.S."/>
            <person name="Kraemer L."/>
            <person name="Andreson R."/>
            <person name="Gutowska M.A."/>
            <person name="Wolf J."/>
            <person name="Bergner S.V."/>
            <person name="Schilhabel M.B."/>
            <person name="Klostermeier U.C."/>
            <person name="Beiko R.G."/>
            <person name="Rosenstiel P."/>
            <person name="Hippler M."/>
            <person name="Laroche J."/>
        </authorList>
    </citation>
    <scope>NUCLEOTIDE SEQUENCE [LARGE SCALE GENOMIC DNA]</scope>
    <source>
        <strain evidence="2 3">CCMP1005</strain>
    </source>
</reference>
<evidence type="ECO:0000313" key="2">
    <source>
        <dbReference type="EMBL" id="EJK67920.1"/>
    </source>
</evidence>
<sequence length="341" mass="37515">MVPIDQHKYNERIGAWVSVLLGEGVIGLLKSNTDRSDGDRWATVIIGLMTVMVVHAIYFFNQGSVRDSEKFKGWLQSGSIQALSVGVIGIGVFSANGPEFDLLTRHYLSDFDILLNVTEACTTSVSVDDGTASVDGSTKTIFPHSIIRSCNKAYFVSLAVILLSLELVFWTANPTRIEKVKTWFGEVGTWNRALMGSMLFIQAFVIVSFPVLVNTTDMDELKSEDSVSIGFATTRVSLIVHCSGKLMPKYPSNFVPASGKGWYFGTEAMKETQESFKDLDSVHSVFKRCCTLAQDQQAELCLLQGLLSTSMILACPSRANGLPDRFLHDARAYGRSKNIHG</sequence>
<keyword evidence="3" id="KW-1185">Reference proteome</keyword>
<dbReference type="EMBL" id="AGNL01012369">
    <property type="protein sequence ID" value="EJK67920.1"/>
    <property type="molecule type" value="Genomic_DNA"/>
</dbReference>
<protein>
    <submittedName>
        <fullName evidence="2">Uncharacterized protein</fullName>
    </submittedName>
</protein>
<keyword evidence="1" id="KW-1133">Transmembrane helix</keyword>
<accession>K0SR89</accession>
<organism evidence="2 3">
    <name type="scientific">Thalassiosira oceanica</name>
    <name type="common">Marine diatom</name>
    <dbReference type="NCBI Taxonomy" id="159749"/>
    <lineage>
        <taxon>Eukaryota</taxon>
        <taxon>Sar</taxon>
        <taxon>Stramenopiles</taxon>
        <taxon>Ochrophyta</taxon>
        <taxon>Bacillariophyta</taxon>
        <taxon>Coscinodiscophyceae</taxon>
        <taxon>Thalassiosirophycidae</taxon>
        <taxon>Thalassiosirales</taxon>
        <taxon>Thalassiosiraceae</taxon>
        <taxon>Thalassiosira</taxon>
    </lineage>
</organism>
<keyword evidence="1" id="KW-0472">Membrane</keyword>
<name>K0SR89_THAOC</name>
<evidence type="ECO:0000313" key="3">
    <source>
        <dbReference type="Proteomes" id="UP000266841"/>
    </source>
</evidence>
<keyword evidence="1" id="KW-0812">Transmembrane</keyword>
<gene>
    <name evidence="2" type="ORF">THAOC_10967</name>
</gene>
<proteinExistence type="predicted"/>
<comment type="caution">
    <text evidence="2">The sequence shown here is derived from an EMBL/GenBank/DDBJ whole genome shotgun (WGS) entry which is preliminary data.</text>
</comment>
<feature type="transmembrane region" description="Helical" evidence="1">
    <location>
        <begin position="80"/>
        <end position="97"/>
    </location>
</feature>